<organism evidence="1 2">
    <name type="scientific">Actinoallomurus vinaceus</name>
    <dbReference type="NCBI Taxonomy" id="1080074"/>
    <lineage>
        <taxon>Bacteria</taxon>
        <taxon>Bacillati</taxon>
        <taxon>Actinomycetota</taxon>
        <taxon>Actinomycetes</taxon>
        <taxon>Streptosporangiales</taxon>
        <taxon>Thermomonosporaceae</taxon>
        <taxon>Actinoallomurus</taxon>
    </lineage>
</organism>
<accession>A0ABP8URJ7</accession>
<sequence>MAKRRDRVEQFGHSGDPLTQAKAFFAALRFEKALIEPPVDESIEVHRPCLRSGALSAQPEKARAEDRRWTAYARVLWPASGWVSETGLIGG</sequence>
<evidence type="ECO:0000313" key="1">
    <source>
        <dbReference type="EMBL" id="GAA4636429.1"/>
    </source>
</evidence>
<gene>
    <name evidence="1" type="ORF">GCM10023196_086140</name>
</gene>
<keyword evidence="2" id="KW-1185">Reference proteome</keyword>
<comment type="caution">
    <text evidence="1">The sequence shown here is derived from an EMBL/GenBank/DDBJ whole genome shotgun (WGS) entry which is preliminary data.</text>
</comment>
<dbReference type="EMBL" id="BAABHK010000017">
    <property type="protein sequence ID" value="GAA4636429.1"/>
    <property type="molecule type" value="Genomic_DNA"/>
</dbReference>
<name>A0ABP8URJ7_9ACTN</name>
<proteinExistence type="predicted"/>
<protein>
    <submittedName>
        <fullName evidence="1">Uncharacterized protein</fullName>
    </submittedName>
</protein>
<reference evidence="2" key="1">
    <citation type="journal article" date="2019" name="Int. J. Syst. Evol. Microbiol.">
        <title>The Global Catalogue of Microorganisms (GCM) 10K type strain sequencing project: providing services to taxonomists for standard genome sequencing and annotation.</title>
        <authorList>
            <consortium name="The Broad Institute Genomics Platform"/>
            <consortium name="The Broad Institute Genome Sequencing Center for Infectious Disease"/>
            <person name="Wu L."/>
            <person name="Ma J."/>
        </authorList>
    </citation>
    <scope>NUCLEOTIDE SEQUENCE [LARGE SCALE GENOMIC DNA]</scope>
    <source>
        <strain evidence="2">JCM 17939</strain>
    </source>
</reference>
<dbReference type="Proteomes" id="UP001501442">
    <property type="component" value="Unassembled WGS sequence"/>
</dbReference>
<evidence type="ECO:0000313" key="2">
    <source>
        <dbReference type="Proteomes" id="UP001501442"/>
    </source>
</evidence>